<sequence>MASPTNLSVQSLFDIKGWVCVVTGGGSGLGLITARALSANGAKVYITGRRAEKLKDAEGKDPSGGEIIALQMDVTSKDSIRSGVAAIAAREKCVNLLVNNAGVTSENYGEKGMPTGDIKTISEAMMSDQDFEDWTSIYSVN</sequence>
<gene>
    <name evidence="1" type="ORF">LTS18_009668</name>
</gene>
<protein>
    <submittedName>
        <fullName evidence="1">Uncharacterized protein</fullName>
    </submittedName>
</protein>
<accession>A0ACC3DLX9</accession>
<comment type="caution">
    <text evidence="1">The sequence shown here is derived from an EMBL/GenBank/DDBJ whole genome shotgun (WGS) entry which is preliminary data.</text>
</comment>
<evidence type="ECO:0000313" key="2">
    <source>
        <dbReference type="Proteomes" id="UP001186974"/>
    </source>
</evidence>
<evidence type="ECO:0000313" key="1">
    <source>
        <dbReference type="EMBL" id="KAK3077649.1"/>
    </source>
</evidence>
<dbReference type="EMBL" id="JAWDJW010002638">
    <property type="protein sequence ID" value="KAK3077649.1"/>
    <property type="molecule type" value="Genomic_DNA"/>
</dbReference>
<proteinExistence type="predicted"/>
<reference evidence="1" key="1">
    <citation type="submission" date="2024-09" db="EMBL/GenBank/DDBJ databases">
        <title>Black Yeasts Isolated from many extreme environments.</title>
        <authorList>
            <person name="Coleine C."/>
            <person name="Stajich J.E."/>
            <person name="Selbmann L."/>
        </authorList>
    </citation>
    <scope>NUCLEOTIDE SEQUENCE</scope>
    <source>
        <strain evidence="1">CCFEE 5737</strain>
    </source>
</reference>
<organism evidence="1 2">
    <name type="scientific">Coniosporium uncinatum</name>
    <dbReference type="NCBI Taxonomy" id="93489"/>
    <lineage>
        <taxon>Eukaryota</taxon>
        <taxon>Fungi</taxon>
        <taxon>Dikarya</taxon>
        <taxon>Ascomycota</taxon>
        <taxon>Pezizomycotina</taxon>
        <taxon>Dothideomycetes</taxon>
        <taxon>Dothideomycetes incertae sedis</taxon>
        <taxon>Coniosporium</taxon>
    </lineage>
</organism>
<keyword evidence="2" id="KW-1185">Reference proteome</keyword>
<name>A0ACC3DLX9_9PEZI</name>
<feature type="non-terminal residue" evidence="1">
    <location>
        <position position="141"/>
    </location>
</feature>
<dbReference type="Proteomes" id="UP001186974">
    <property type="component" value="Unassembled WGS sequence"/>
</dbReference>